<dbReference type="Pfam" id="PF00931">
    <property type="entry name" value="NB-ARC"/>
    <property type="match status" value="2"/>
</dbReference>
<evidence type="ECO:0000256" key="2">
    <source>
        <dbReference type="ARBA" id="ARBA00022821"/>
    </source>
</evidence>
<keyword evidence="8" id="KW-1185">Reference proteome</keyword>
<dbReference type="Gene3D" id="1.10.10.10">
    <property type="entry name" value="Winged helix-like DNA-binding domain superfamily/Winged helix DNA-binding domain"/>
    <property type="match status" value="1"/>
</dbReference>
<evidence type="ECO:0000259" key="4">
    <source>
        <dbReference type="Pfam" id="PF00931"/>
    </source>
</evidence>
<feature type="domain" description="NB-ARC" evidence="4">
    <location>
        <begin position="539"/>
        <end position="704"/>
    </location>
</feature>
<evidence type="ECO:0000256" key="3">
    <source>
        <dbReference type="SAM" id="MobiDB-lite"/>
    </source>
</evidence>
<name>A0AAV5JQ93_9ROSI</name>
<dbReference type="InterPro" id="IPR042197">
    <property type="entry name" value="Apaf_helical"/>
</dbReference>
<sequence>MEESEESNRKFTSVAILDSFSTDLLIIVPPLMEKIQQYANSQKALSKLLNDIQENTKKNPRKYESKELLTQICSVEDSIDSIIARKMLQRQKISIEKVPVKYFVIAKSIFRDKLHKQAKELEECFLSLQVSDEKLRGNLDAAEVPAKEPSGNTVPQKNSFKGDAVFQKGQSISEGSQVLSGNKDVGRDSSVLNDSDESHHQRWEEGSVPVVLEELVSKLAPPELLSRRMRQLHILKANLEYPSDAILLWASYHSHDTKQHFQFRCWVVVSKESGESDILKQISPNKQEASELSNQLLTKRLHDFLVFKSRVLLISKGITSTNFSKERSHQQLEKSKDYLLEESRILGMKDITTELSQSILNQYKLLFLISIVGVAQSENTTFLWAMYNAEDVKQLFQYRAWVHVPKEFKEKDLQDLLAHILEQVTDNKVEEENRDPVTLQKKLCNFLAPKRYLIVLYDAWTTDVWDKLKQALPNSMNGSRVILTVHEANAACQTNSSWIFGTVCGKELLDEKVSKPRVKHRWGRLSDIKANESGFFGLDDKVKELAELLLDSYEFLISVVGLAGSGKTMLVKAIYNSLAIKQHFDCRAFVSVSQVFEARKLLADLCMQLGMVRKDESWSKEELQKRLRIFLAWKRYLIVLDDVHTAYDWETLSLAFPNSANGSRVILTTREASVARHINLHNRVIQLRLLNDDESWELFTKKVQVPEVLKNEELKALRKRILQGCGGLPLNIVVLGGLLSTKDPNFEAWSKVIEQVNQKKESKKKATDEDGSSSSRQQASSYMKQENGQNFITDQSNSSTQHGSLDTKLEDKVGKEEIEETGPREAKPMQEEGKVKHGATNEEQERFLNELASSETKQKKDKQHDQLGSSDGPLSILALGYKDLEPHLKFCLKYLGLFPRSCNVPFRRLFQLLQAEGLVKQEAKKEDSESFEEKVKKYIEDLKKRTFIEVGERKFNGSPKTVRMQDTLYDELSRGTETGGLFHNQFNQDEKETSKQPEFIRRFAEHQEIHYNSLPKCSFQLRSYISFKTERGDQPASGVDKLLKKIVRGGFGLIVILDLEGVYKPVLSKHLGKFPSLKYLGLRWTFLDLIPDSVGDLPCLETLDVKHTNISTLPGEFWKAKYLQHLYMNNICVDTSIPKAFRTHGSLTKLKTLSGLVIRNEKSVDYLKAADGIRKLGVTCHGKSIEKIVEWISMLTQLQSLKLRLIDKSRKLPSLKLGDLGDQDKLSQLYLFGKIELPEQYDSGTFLPNLQILTLVVSELSDDPMEKLGQLENLKVLRLHGRSYKGKTMKCSRGSFLKLEVLKLWMLEELEKWEVEKGAMPAVEEVEIRFCKKLNNIDGLKELTTLKDLLLTNMEQEFVKELKESLGMIVREESLKFSSTWEKNAQGIEKSMASTSGNQALGVISGFQ</sequence>
<dbReference type="SUPFAM" id="SSF52058">
    <property type="entry name" value="L domain-like"/>
    <property type="match status" value="1"/>
</dbReference>
<dbReference type="Gene3D" id="3.80.10.10">
    <property type="entry name" value="Ribonuclease Inhibitor"/>
    <property type="match status" value="2"/>
</dbReference>
<dbReference type="InterPro" id="IPR036388">
    <property type="entry name" value="WH-like_DNA-bd_sf"/>
</dbReference>
<evidence type="ECO:0000259" key="5">
    <source>
        <dbReference type="Pfam" id="PF23559"/>
    </source>
</evidence>
<dbReference type="InterPro" id="IPR055414">
    <property type="entry name" value="LRR_R13L4/SHOC2-like"/>
</dbReference>
<dbReference type="Gene3D" id="1.10.8.430">
    <property type="entry name" value="Helical domain of apoptotic protease-activating factors"/>
    <property type="match status" value="1"/>
</dbReference>
<reference evidence="7 8" key="1">
    <citation type="journal article" date="2021" name="Commun. Biol.">
        <title>The genome of Shorea leprosula (Dipterocarpaceae) highlights the ecological relevance of drought in aseasonal tropical rainforests.</title>
        <authorList>
            <person name="Ng K.K.S."/>
            <person name="Kobayashi M.J."/>
            <person name="Fawcett J.A."/>
            <person name="Hatakeyama M."/>
            <person name="Paape T."/>
            <person name="Ng C.H."/>
            <person name="Ang C.C."/>
            <person name="Tnah L.H."/>
            <person name="Lee C.T."/>
            <person name="Nishiyama T."/>
            <person name="Sese J."/>
            <person name="O'Brien M.J."/>
            <person name="Copetti D."/>
            <person name="Mohd Noor M.I."/>
            <person name="Ong R.C."/>
            <person name="Putra M."/>
            <person name="Sireger I.Z."/>
            <person name="Indrioko S."/>
            <person name="Kosugi Y."/>
            <person name="Izuno A."/>
            <person name="Isagi Y."/>
            <person name="Lee S.L."/>
            <person name="Shimizu K.K."/>
        </authorList>
    </citation>
    <scope>NUCLEOTIDE SEQUENCE [LARGE SCALE GENOMIC DNA]</scope>
    <source>
        <strain evidence="7">214</strain>
    </source>
</reference>
<evidence type="ECO:0000259" key="6">
    <source>
        <dbReference type="Pfam" id="PF23598"/>
    </source>
</evidence>
<dbReference type="InterPro" id="IPR027417">
    <property type="entry name" value="P-loop_NTPase"/>
</dbReference>
<protein>
    <submittedName>
        <fullName evidence="7">Uncharacterized protein</fullName>
    </submittedName>
</protein>
<evidence type="ECO:0000313" key="8">
    <source>
        <dbReference type="Proteomes" id="UP001054252"/>
    </source>
</evidence>
<dbReference type="FunFam" id="3.40.50.300:FF:001091">
    <property type="entry name" value="Probable disease resistance protein At1g61300"/>
    <property type="match status" value="1"/>
</dbReference>
<feature type="region of interest" description="Disordered" evidence="3">
    <location>
        <begin position="176"/>
        <end position="204"/>
    </location>
</feature>
<dbReference type="Gene3D" id="3.40.50.300">
    <property type="entry name" value="P-loop containing nucleotide triphosphate hydrolases"/>
    <property type="match status" value="2"/>
</dbReference>
<dbReference type="Proteomes" id="UP001054252">
    <property type="component" value="Unassembled WGS sequence"/>
</dbReference>
<feature type="compositionally biased region" description="Low complexity" evidence="3">
    <location>
        <begin position="772"/>
        <end position="781"/>
    </location>
</feature>
<evidence type="ECO:0000256" key="1">
    <source>
        <dbReference type="ARBA" id="ARBA00022737"/>
    </source>
</evidence>
<feature type="domain" description="Disease resistance R13L4/SHOC-2-like LRR" evidence="6">
    <location>
        <begin position="1051"/>
        <end position="1352"/>
    </location>
</feature>
<dbReference type="PRINTS" id="PR00364">
    <property type="entry name" value="DISEASERSIST"/>
</dbReference>
<feature type="compositionally biased region" description="Polar residues" evidence="3">
    <location>
        <begin position="782"/>
        <end position="804"/>
    </location>
</feature>
<dbReference type="PANTHER" id="PTHR23155">
    <property type="entry name" value="DISEASE RESISTANCE PROTEIN RP"/>
    <property type="match status" value="1"/>
</dbReference>
<feature type="region of interest" description="Disordered" evidence="3">
    <location>
        <begin position="757"/>
        <end position="842"/>
    </location>
</feature>
<feature type="domain" description="Disease resistance protein winged helix" evidence="5">
    <location>
        <begin position="897"/>
        <end position="970"/>
    </location>
</feature>
<gene>
    <name evidence="7" type="ORF">SLEP1_g25677</name>
</gene>
<dbReference type="SUPFAM" id="SSF52540">
    <property type="entry name" value="P-loop containing nucleoside triphosphate hydrolases"/>
    <property type="match status" value="2"/>
</dbReference>
<evidence type="ECO:0000313" key="7">
    <source>
        <dbReference type="EMBL" id="GKV14871.1"/>
    </source>
</evidence>
<dbReference type="GO" id="GO:0043531">
    <property type="term" value="F:ADP binding"/>
    <property type="evidence" value="ECO:0007669"/>
    <property type="project" value="InterPro"/>
</dbReference>
<keyword evidence="1" id="KW-0677">Repeat</keyword>
<dbReference type="GO" id="GO:0098542">
    <property type="term" value="P:defense response to other organism"/>
    <property type="evidence" value="ECO:0007669"/>
    <property type="project" value="TreeGrafter"/>
</dbReference>
<comment type="caution">
    <text evidence="7">The sequence shown here is derived from an EMBL/GenBank/DDBJ whole genome shotgun (WGS) entry which is preliminary data.</text>
</comment>
<dbReference type="Pfam" id="PF23598">
    <property type="entry name" value="LRR_14"/>
    <property type="match status" value="1"/>
</dbReference>
<feature type="compositionally biased region" description="Basic and acidic residues" evidence="3">
    <location>
        <begin position="805"/>
        <end position="842"/>
    </location>
</feature>
<dbReference type="PANTHER" id="PTHR23155:SF955">
    <property type="entry name" value="AAA+ ATPASE DOMAIN-CONTAINING PROTEIN"/>
    <property type="match status" value="1"/>
</dbReference>
<accession>A0AAV5JQ93</accession>
<proteinExistence type="predicted"/>
<keyword evidence="2" id="KW-0611">Plant defense</keyword>
<dbReference type="InterPro" id="IPR032675">
    <property type="entry name" value="LRR_dom_sf"/>
</dbReference>
<dbReference type="InterPro" id="IPR058922">
    <property type="entry name" value="WHD_DRP"/>
</dbReference>
<dbReference type="EMBL" id="BPVZ01000042">
    <property type="protein sequence ID" value="GKV14871.1"/>
    <property type="molecule type" value="Genomic_DNA"/>
</dbReference>
<dbReference type="InterPro" id="IPR002182">
    <property type="entry name" value="NB-ARC"/>
</dbReference>
<organism evidence="7 8">
    <name type="scientific">Rubroshorea leprosula</name>
    <dbReference type="NCBI Taxonomy" id="152421"/>
    <lineage>
        <taxon>Eukaryota</taxon>
        <taxon>Viridiplantae</taxon>
        <taxon>Streptophyta</taxon>
        <taxon>Embryophyta</taxon>
        <taxon>Tracheophyta</taxon>
        <taxon>Spermatophyta</taxon>
        <taxon>Magnoliopsida</taxon>
        <taxon>eudicotyledons</taxon>
        <taxon>Gunneridae</taxon>
        <taxon>Pentapetalae</taxon>
        <taxon>rosids</taxon>
        <taxon>malvids</taxon>
        <taxon>Malvales</taxon>
        <taxon>Dipterocarpaceae</taxon>
        <taxon>Rubroshorea</taxon>
    </lineage>
</organism>
<dbReference type="Pfam" id="PF23559">
    <property type="entry name" value="WHD_DRP"/>
    <property type="match status" value="1"/>
</dbReference>
<feature type="compositionally biased region" description="Basic and acidic residues" evidence="3">
    <location>
        <begin position="757"/>
        <end position="768"/>
    </location>
</feature>
<dbReference type="InterPro" id="IPR044974">
    <property type="entry name" value="Disease_R_plants"/>
</dbReference>
<feature type="domain" description="NB-ARC" evidence="4">
    <location>
        <begin position="366"/>
        <end position="489"/>
    </location>
</feature>